<dbReference type="GO" id="GO:0042744">
    <property type="term" value="P:hydrogen peroxide catabolic process"/>
    <property type="evidence" value="ECO:0007669"/>
    <property type="project" value="TreeGrafter"/>
</dbReference>
<evidence type="ECO:0000313" key="8">
    <source>
        <dbReference type="EMBL" id="QAA92533.1"/>
    </source>
</evidence>
<accession>A0A410G8B9</accession>
<dbReference type="GO" id="GO:0005737">
    <property type="term" value="C:cytoplasm"/>
    <property type="evidence" value="ECO:0007669"/>
    <property type="project" value="TreeGrafter"/>
</dbReference>
<protein>
    <recommendedName>
        <fullName evidence="6">Glutathione-dependent peroxiredoxin</fullName>
        <ecNumber evidence="6">1.11.1.27</ecNumber>
    </recommendedName>
</protein>
<keyword evidence="2 6" id="KW-0049">Antioxidant</keyword>
<dbReference type="RefSeq" id="WP_128353583.1">
    <property type="nucleotide sequence ID" value="NZ_CP022987.1"/>
</dbReference>
<evidence type="ECO:0000256" key="4">
    <source>
        <dbReference type="ARBA" id="ARBA00023284"/>
    </source>
</evidence>
<sequence length="169" mass="18107">MSIKIGDQMPDGTLSEYIDTATESCPVGPTNVSLAELFGGKKVALFAVPGAFTPTCSAKHVPGYVEQYEALKAAGVDEICCVSVNDPFVMGAWGRDLNVNGRVRMLADGSAEWTRKLGLELDLSARGMGVRSQRYSALIDNGVVKMLNIEKPGQFEVSDAQTMLTQLDS</sequence>
<dbReference type="InterPro" id="IPR013740">
    <property type="entry name" value="Redoxin"/>
</dbReference>
<dbReference type="PANTHER" id="PTHR10430:SF16">
    <property type="entry name" value="PEROXIREDOXIN-5, MITOCHONDRIAL"/>
    <property type="match status" value="1"/>
</dbReference>
<feature type="domain" description="Thioredoxin" evidence="7">
    <location>
        <begin position="3"/>
        <end position="169"/>
    </location>
</feature>
<dbReference type="EMBL" id="CP022987">
    <property type="protein sequence ID" value="QAA92533.1"/>
    <property type="molecule type" value="Genomic_DNA"/>
</dbReference>
<dbReference type="InterPro" id="IPR036249">
    <property type="entry name" value="Thioredoxin-like_sf"/>
</dbReference>
<evidence type="ECO:0000256" key="3">
    <source>
        <dbReference type="ARBA" id="ARBA00023002"/>
    </source>
</evidence>
<dbReference type="FunFam" id="3.40.30.10:FF:000020">
    <property type="entry name" value="Peroxiredoxin"/>
    <property type="match status" value="1"/>
</dbReference>
<name>A0A410G8B9_9BURK</name>
<dbReference type="Pfam" id="PF08534">
    <property type="entry name" value="Redoxin"/>
    <property type="match status" value="1"/>
</dbReference>
<dbReference type="GO" id="GO:0045454">
    <property type="term" value="P:cell redox homeostasis"/>
    <property type="evidence" value="ECO:0007669"/>
    <property type="project" value="TreeGrafter"/>
</dbReference>
<evidence type="ECO:0000256" key="5">
    <source>
        <dbReference type="PIRSR" id="PIRSR637944-1"/>
    </source>
</evidence>
<dbReference type="KEGG" id="pus:CKA81_00730"/>
<dbReference type="PROSITE" id="PS51352">
    <property type="entry name" value="THIOREDOXIN_2"/>
    <property type="match status" value="1"/>
</dbReference>
<dbReference type="PANTHER" id="PTHR10430">
    <property type="entry name" value="PEROXIREDOXIN"/>
    <property type="match status" value="1"/>
</dbReference>
<evidence type="ECO:0000256" key="6">
    <source>
        <dbReference type="RuleBase" id="RU366011"/>
    </source>
</evidence>
<keyword evidence="3 6" id="KW-0560">Oxidoreductase</keyword>
<dbReference type="GO" id="GO:0008379">
    <property type="term" value="F:thioredoxin peroxidase activity"/>
    <property type="evidence" value="ECO:0007669"/>
    <property type="project" value="InterPro"/>
</dbReference>
<proteinExistence type="inferred from homology"/>
<keyword evidence="4 6" id="KW-0676">Redox-active center</keyword>
<dbReference type="AlphaFoldDB" id="A0A410G8B9"/>
<evidence type="ECO:0000313" key="9">
    <source>
        <dbReference type="Proteomes" id="UP000283474"/>
    </source>
</evidence>
<dbReference type="EC" id="1.11.1.27" evidence="6"/>
<organism evidence="8 9">
    <name type="scientific">Pollutimonas thiosulfatoxidans</name>
    <dbReference type="NCBI Taxonomy" id="2028345"/>
    <lineage>
        <taxon>Bacteria</taxon>
        <taxon>Pseudomonadati</taxon>
        <taxon>Pseudomonadota</taxon>
        <taxon>Betaproteobacteria</taxon>
        <taxon>Burkholderiales</taxon>
        <taxon>Alcaligenaceae</taxon>
        <taxon>Pollutimonas</taxon>
    </lineage>
</organism>
<evidence type="ECO:0000256" key="1">
    <source>
        <dbReference type="ARBA" id="ARBA00022559"/>
    </source>
</evidence>
<keyword evidence="1 6" id="KW-0575">Peroxidase</keyword>
<evidence type="ECO:0000256" key="2">
    <source>
        <dbReference type="ARBA" id="ARBA00022862"/>
    </source>
</evidence>
<dbReference type="Gene3D" id="3.40.30.10">
    <property type="entry name" value="Glutaredoxin"/>
    <property type="match status" value="1"/>
</dbReference>
<comment type="catalytic activity">
    <reaction evidence="6">
        <text>a hydroperoxide + 2 glutathione = an alcohol + glutathione disulfide + H2O</text>
        <dbReference type="Rhea" id="RHEA:62632"/>
        <dbReference type="ChEBI" id="CHEBI:15377"/>
        <dbReference type="ChEBI" id="CHEBI:30879"/>
        <dbReference type="ChEBI" id="CHEBI:35924"/>
        <dbReference type="ChEBI" id="CHEBI:57925"/>
        <dbReference type="ChEBI" id="CHEBI:58297"/>
        <dbReference type="EC" id="1.11.1.27"/>
    </reaction>
</comment>
<dbReference type="SUPFAM" id="SSF52833">
    <property type="entry name" value="Thioredoxin-like"/>
    <property type="match status" value="1"/>
</dbReference>
<reference evidence="8 9" key="1">
    <citation type="submission" date="2017-08" db="EMBL/GenBank/DDBJ databases">
        <authorList>
            <person name="Park S.-J."/>
            <person name="Kim H."/>
        </authorList>
    </citation>
    <scope>NUCLEOTIDE SEQUENCE [LARGE SCALE GENOMIC DNA]</scope>
    <source>
        <strain evidence="9">ye3</strain>
    </source>
</reference>
<comment type="similarity">
    <text evidence="6">Belongs to the peroxiredoxin family. Prx5 subfamily.</text>
</comment>
<gene>
    <name evidence="8" type="ORF">CKA81_00730</name>
</gene>
<feature type="active site" description="Cysteine sulfenic acid (-SOH) intermediate" evidence="5">
    <location>
        <position position="56"/>
    </location>
</feature>
<dbReference type="CDD" id="cd03013">
    <property type="entry name" value="PRX5_like"/>
    <property type="match status" value="1"/>
</dbReference>
<keyword evidence="9" id="KW-1185">Reference proteome</keyword>
<dbReference type="GO" id="GO:0034599">
    <property type="term" value="P:cellular response to oxidative stress"/>
    <property type="evidence" value="ECO:0007669"/>
    <property type="project" value="InterPro"/>
</dbReference>
<evidence type="ECO:0000259" key="7">
    <source>
        <dbReference type="PROSITE" id="PS51352"/>
    </source>
</evidence>
<dbReference type="InterPro" id="IPR013766">
    <property type="entry name" value="Thioredoxin_domain"/>
</dbReference>
<comment type="function">
    <text evidence="6">Thiol-specific peroxidase that catalyzes the reduction of hydrogen peroxide and organic hydroperoxides to water and alcohols, respectively. Plays a role in cell protection against oxidative stress by detoxifying peroxides.</text>
</comment>
<dbReference type="Proteomes" id="UP000283474">
    <property type="component" value="Chromosome"/>
</dbReference>
<dbReference type="OrthoDB" id="9800621at2"/>
<dbReference type="InterPro" id="IPR037944">
    <property type="entry name" value="PRX5-like"/>
</dbReference>